<keyword evidence="10" id="KW-1185">Reference proteome</keyword>
<evidence type="ECO:0000256" key="7">
    <source>
        <dbReference type="SAM" id="Phobius"/>
    </source>
</evidence>
<evidence type="ECO:0000313" key="10">
    <source>
        <dbReference type="Proteomes" id="UP000277864"/>
    </source>
</evidence>
<dbReference type="PANTHER" id="PTHR33885:SF3">
    <property type="entry name" value="PHAGE SHOCK PROTEIN C"/>
    <property type="match status" value="1"/>
</dbReference>
<evidence type="ECO:0000256" key="3">
    <source>
        <dbReference type="ARBA" id="ARBA00022692"/>
    </source>
</evidence>
<evidence type="ECO:0000256" key="5">
    <source>
        <dbReference type="ARBA" id="ARBA00023136"/>
    </source>
</evidence>
<feature type="transmembrane region" description="Helical" evidence="7">
    <location>
        <begin position="34"/>
        <end position="58"/>
    </location>
</feature>
<dbReference type="GO" id="GO:0005886">
    <property type="term" value="C:plasma membrane"/>
    <property type="evidence" value="ECO:0007669"/>
    <property type="project" value="UniProtKB-SubCell"/>
</dbReference>
<evidence type="ECO:0000256" key="6">
    <source>
        <dbReference type="SAM" id="MobiDB-lite"/>
    </source>
</evidence>
<dbReference type="EMBL" id="PXZH01000001">
    <property type="protein sequence ID" value="RST89659.1"/>
    <property type="molecule type" value="Genomic_DNA"/>
</dbReference>
<proteinExistence type="predicted"/>
<evidence type="ECO:0000313" key="9">
    <source>
        <dbReference type="EMBL" id="RST89659.1"/>
    </source>
</evidence>
<dbReference type="AlphaFoldDB" id="A0A3R9YD76"/>
<feature type="region of interest" description="Disordered" evidence="6">
    <location>
        <begin position="68"/>
        <end position="100"/>
    </location>
</feature>
<accession>A0A3R9YD76</accession>
<keyword evidence="2" id="KW-1003">Cell membrane</keyword>
<dbReference type="RefSeq" id="WP_125942270.1">
    <property type="nucleotide sequence ID" value="NZ_PXZH01000001.1"/>
</dbReference>
<evidence type="ECO:0000256" key="2">
    <source>
        <dbReference type="ARBA" id="ARBA00022475"/>
    </source>
</evidence>
<name>A0A3R9YD76_9ENTE</name>
<dbReference type="OrthoDB" id="9815286at2"/>
<dbReference type="InterPro" id="IPR007168">
    <property type="entry name" value="Phageshock_PspC_N"/>
</dbReference>
<dbReference type="Pfam" id="PF04024">
    <property type="entry name" value="PspC"/>
    <property type="match status" value="1"/>
</dbReference>
<keyword evidence="3 7" id="KW-0812">Transmembrane</keyword>
<evidence type="ECO:0000259" key="8">
    <source>
        <dbReference type="Pfam" id="PF04024"/>
    </source>
</evidence>
<keyword evidence="4 7" id="KW-1133">Transmembrane helix</keyword>
<feature type="domain" description="Phage shock protein PspC N-terminal" evidence="8">
    <location>
        <begin position="3"/>
        <end position="60"/>
    </location>
</feature>
<sequence length="100" mass="11199">MKKKLTKSRTNVVISGTLGGIAEYFNIDPTLVRVIYIVLTFVLAASPILLYILLMLIIPSDSGQNGSPYHNPYGSPYSSSSKRERKEAEKVKDDEDWSDF</sequence>
<evidence type="ECO:0000256" key="1">
    <source>
        <dbReference type="ARBA" id="ARBA00004162"/>
    </source>
</evidence>
<protein>
    <submittedName>
        <fullName evidence="9">PspC family transcriptional regulator</fullName>
    </submittedName>
</protein>
<feature type="compositionally biased region" description="Low complexity" evidence="6">
    <location>
        <begin position="68"/>
        <end position="80"/>
    </location>
</feature>
<comment type="subcellular location">
    <subcellularLocation>
        <location evidence="1">Cell membrane</location>
        <topology evidence="1">Single-pass membrane protein</topology>
    </subcellularLocation>
</comment>
<reference evidence="9 10" key="1">
    <citation type="submission" date="2018-03" db="EMBL/GenBank/DDBJ databases">
        <authorList>
            <person name="Gulvik C.A."/>
        </authorList>
    </citation>
    <scope>NUCLEOTIDE SEQUENCE [LARGE SCALE GENOMIC DNA]</scope>
    <source>
        <strain evidence="9 10">JCM 31581</strain>
    </source>
</reference>
<comment type="caution">
    <text evidence="9">The sequence shown here is derived from an EMBL/GenBank/DDBJ whole genome shotgun (WGS) entry which is preliminary data.</text>
</comment>
<dbReference type="InterPro" id="IPR052027">
    <property type="entry name" value="PspC"/>
</dbReference>
<organism evidence="9 10">
    <name type="scientific">Vagococcus humatus</name>
    <dbReference type="NCBI Taxonomy" id="1889241"/>
    <lineage>
        <taxon>Bacteria</taxon>
        <taxon>Bacillati</taxon>
        <taxon>Bacillota</taxon>
        <taxon>Bacilli</taxon>
        <taxon>Lactobacillales</taxon>
        <taxon>Enterococcaceae</taxon>
        <taxon>Vagococcus</taxon>
    </lineage>
</organism>
<dbReference type="PANTHER" id="PTHR33885">
    <property type="entry name" value="PHAGE SHOCK PROTEIN C"/>
    <property type="match status" value="1"/>
</dbReference>
<gene>
    <name evidence="9" type="ORF">C7P63_00855</name>
</gene>
<keyword evidence="5 7" id="KW-0472">Membrane</keyword>
<evidence type="ECO:0000256" key="4">
    <source>
        <dbReference type="ARBA" id="ARBA00022989"/>
    </source>
</evidence>
<dbReference type="Proteomes" id="UP000277864">
    <property type="component" value="Unassembled WGS sequence"/>
</dbReference>
<feature type="compositionally biased region" description="Basic and acidic residues" evidence="6">
    <location>
        <begin position="81"/>
        <end position="93"/>
    </location>
</feature>